<dbReference type="PANTHER" id="PTHR10938">
    <property type="entry name" value="TRANSLATION INITIATION FACTOR IF-3"/>
    <property type="match status" value="1"/>
</dbReference>
<feature type="transmembrane region" description="Helical" evidence="1">
    <location>
        <begin position="458"/>
        <end position="477"/>
    </location>
</feature>
<evidence type="ECO:0000259" key="2">
    <source>
        <dbReference type="Pfam" id="PF05198"/>
    </source>
</evidence>
<name>A0A816IBU8_BRANA</name>
<dbReference type="Pfam" id="PF05198">
    <property type="entry name" value="IF3_N"/>
    <property type="match status" value="4"/>
</dbReference>
<protein>
    <submittedName>
        <fullName evidence="3">(rape) hypothetical protein</fullName>
    </submittedName>
</protein>
<keyword evidence="1" id="KW-0812">Transmembrane</keyword>
<evidence type="ECO:0000313" key="3">
    <source>
        <dbReference type="EMBL" id="CAF1706412.1"/>
    </source>
</evidence>
<dbReference type="AlphaFoldDB" id="A0A816IBU8"/>
<organism evidence="3">
    <name type="scientific">Brassica napus</name>
    <name type="common">Rape</name>
    <dbReference type="NCBI Taxonomy" id="3708"/>
    <lineage>
        <taxon>Eukaryota</taxon>
        <taxon>Viridiplantae</taxon>
        <taxon>Streptophyta</taxon>
        <taxon>Embryophyta</taxon>
        <taxon>Tracheophyta</taxon>
        <taxon>Spermatophyta</taxon>
        <taxon>Magnoliopsida</taxon>
        <taxon>eudicotyledons</taxon>
        <taxon>Gunneridae</taxon>
        <taxon>Pentapetalae</taxon>
        <taxon>rosids</taxon>
        <taxon>malvids</taxon>
        <taxon>Brassicales</taxon>
        <taxon>Brassicaceae</taxon>
        <taxon>Brassiceae</taxon>
        <taxon>Brassica</taxon>
    </lineage>
</organism>
<reference evidence="3" key="1">
    <citation type="submission" date="2021-01" db="EMBL/GenBank/DDBJ databases">
        <authorList>
            <consortium name="Genoscope - CEA"/>
            <person name="William W."/>
        </authorList>
    </citation>
    <scope>NUCLEOTIDE SEQUENCE</scope>
</reference>
<keyword evidence="1" id="KW-1133">Transmembrane helix</keyword>
<dbReference type="InterPro" id="IPR001288">
    <property type="entry name" value="Translation_initiation_fac_3"/>
</dbReference>
<feature type="domain" description="Translation initiation factor 3 N-terminal" evidence="2">
    <location>
        <begin position="259"/>
        <end position="324"/>
    </location>
</feature>
<sequence>MELMLVVVVPKKRDFVTALLTVRTTKKEEDVESDGPRLNDKITSETVRLVSEEEHCIMTLKEALRRAKELKHDLVEVQRDAKPPVCKIVDYAHDKYKKDQVGKERAKAKRAEVTIRPEVKEIHFIPKITSKKEEDVESDGPRLNDKITSETVRLVSRKERVIWFCRCAEHCIMTLKEALRRAKELKHDLVEVQRDAKPPVCKIVDYAHDKYKKDQVGKERAKAKRAEVTIRPEVKEIHFIPKITSKKEEDVESDGPRLNDKITSETVRLVSEEGHCIMTLKEALRRAKELKHDLVEVQRDAQPPVCKIVDYAHDKYKKDQVGKERAKAKRAEVTIRPEVKETHFTPKITSKKEEDVESDGPRLNDKITAETVRLVSEEGHCIVTMKEALRRAQEIKHDLVEVQRDAKPPVCKIVDYAHDKYKKDQVGKERAKAKRAEVTIRPEVKEIHFTPKIMRKSVQLLSTFLIVFIILSLGMRADAKKQCPYKIPINKKFSYCAATHCLADCKKLHGADASGSCSEEKGFCNCVANCKGSR</sequence>
<dbReference type="PANTHER" id="PTHR10938:SF4">
    <property type="entry name" value="TRANSLATION INITIATION FACTOR IF3-1, MITOCHONDRIAL"/>
    <property type="match status" value="1"/>
</dbReference>
<feature type="domain" description="Translation initiation factor 3 N-terminal" evidence="2">
    <location>
        <begin position="364"/>
        <end position="429"/>
    </location>
</feature>
<dbReference type="NCBIfam" id="TIGR00168">
    <property type="entry name" value="infC"/>
    <property type="match status" value="3"/>
</dbReference>
<dbReference type="Gene3D" id="3.10.20.80">
    <property type="entry name" value="Translation initiation factor 3 (IF-3), N-terminal domain"/>
    <property type="match status" value="4"/>
</dbReference>
<dbReference type="EMBL" id="HG994367">
    <property type="protein sequence ID" value="CAF1706412.1"/>
    <property type="molecule type" value="Genomic_DNA"/>
</dbReference>
<feature type="domain" description="Translation initiation factor 3 N-terminal" evidence="2">
    <location>
        <begin position="39"/>
        <end position="104"/>
    </location>
</feature>
<evidence type="ECO:0000256" key="1">
    <source>
        <dbReference type="SAM" id="Phobius"/>
    </source>
</evidence>
<dbReference type="InterPro" id="IPR019814">
    <property type="entry name" value="Translation_initiation_fac_3_N"/>
</dbReference>
<dbReference type="InterPro" id="IPR036787">
    <property type="entry name" value="T_IF-3_N_sf"/>
</dbReference>
<dbReference type="GO" id="GO:0003743">
    <property type="term" value="F:translation initiation factor activity"/>
    <property type="evidence" value="ECO:0007669"/>
    <property type="project" value="InterPro"/>
</dbReference>
<keyword evidence="1" id="KW-0472">Membrane</keyword>
<proteinExistence type="predicted"/>
<feature type="domain" description="Translation initiation factor 3 N-terminal" evidence="2">
    <location>
        <begin position="144"/>
        <end position="219"/>
    </location>
</feature>
<gene>
    <name evidence="3" type="ORF">DARMORV10_C03P57670.1</name>
</gene>
<dbReference type="Proteomes" id="UP001295469">
    <property type="component" value="Chromosome C03"/>
</dbReference>
<dbReference type="SUPFAM" id="SSF54364">
    <property type="entry name" value="Translation initiation factor IF3, N-terminal domain"/>
    <property type="match status" value="4"/>
</dbReference>
<accession>A0A816IBU8</accession>